<dbReference type="SMART" id="SM00320">
    <property type="entry name" value="WD40"/>
    <property type="match status" value="7"/>
</dbReference>
<dbReference type="EMBL" id="JALLPB020000074">
    <property type="protein sequence ID" value="KAL3822123.1"/>
    <property type="molecule type" value="Genomic_DNA"/>
</dbReference>
<dbReference type="PROSITE" id="PS00678">
    <property type="entry name" value="WD_REPEATS_1"/>
    <property type="match status" value="1"/>
</dbReference>
<feature type="repeat" description="WD" evidence="3">
    <location>
        <begin position="668"/>
        <end position="698"/>
    </location>
</feature>
<sequence>MVVAALIEHLFPAERGLARDEYVARVAAAIEDDDGIWRYQTMTDDDPTRRGEEAPPPAANACSGTLVDLAPTSSSSSRCPTPLMAAPATRKRQKRCRASKFLASVASDFNVVTDWVFYFHCVNHNRVHHAMYLEDPDTYVTPYMISPALMSTILLVCVLGTALWLVLVTNGRVAAPLLRTLGYDKVSMGYLLFISVMIDDIPQIVLTFVVEDYFETAGSFNNFALINVVASLYDTLMRLAEAFDERMDMVETGIYCKQTLWAHRGKVTCVVPIPITDEVRDDYSMRTKTSLGLLPALNEVATVNPNSRSPMHLEMPSLLSQRKTIFEEVRDIISDTKLPRLRFLSASEDHTVRLWDTDAKEMRYIRKRGVTIFQGHSASVTCMAIVELSKENRQHVFSLNGGNDGIQPKIYPDKSGDDEGTIFLTGSSDGSARLWSSRTGRCHRSYVTFVPKDSTESIKITSIAHLDTASVSSTSPATVDVGHNRENFVCGYESGKIRMWNMLYGICLAIFDQHVNKVHSICALRTSDRFASAGQDGTIKVWRIPSLHKIDMVDSSPSFVEEISSVSENLTNLMAPSLIRISDKTIVVHAGPVLTVAYISPNVVLTGSADCTARVWNLEKEVCLRVFTGHVDAVTTVAVVDHFTFLTGSRDNTIKFWDGLSASCIRTYTGHTAPVTSVTTASPGTFISSSEDLTVKLWVFTAISPPVNTDTII</sequence>
<feature type="repeat" description="WD" evidence="3">
    <location>
        <begin position="586"/>
        <end position="626"/>
    </location>
</feature>
<feature type="repeat" description="WD" evidence="3">
    <location>
        <begin position="343"/>
        <end position="365"/>
    </location>
</feature>
<dbReference type="GO" id="GO:1990234">
    <property type="term" value="C:transferase complex"/>
    <property type="evidence" value="ECO:0007669"/>
    <property type="project" value="UniProtKB-ARBA"/>
</dbReference>
<feature type="transmembrane region" description="Helical" evidence="4">
    <location>
        <begin position="101"/>
        <end position="120"/>
    </location>
</feature>
<protein>
    <recommendedName>
        <fullName evidence="7">Sterol regulatory element-binding protein cleavage-activating protein</fullName>
    </recommendedName>
</protein>
<dbReference type="InterPro" id="IPR020472">
    <property type="entry name" value="WD40_PAC1"/>
</dbReference>
<keyword evidence="2" id="KW-0677">Repeat</keyword>
<dbReference type="InterPro" id="IPR036322">
    <property type="entry name" value="WD40_repeat_dom_sf"/>
</dbReference>
<dbReference type="AlphaFoldDB" id="A0ABD3SCK3"/>
<comment type="caution">
    <text evidence="5">The sequence shown here is derived from an EMBL/GenBank/DDBJ whole genome shotgun (WGS) entry which is preliminary data.</text>
</comment>
<dbReference type="PANTHER" id="PTHR22847">
    <property type="entry name" value="WD40 REPEAT PROTEIN"/>
    <property type="match status" value="1"/>
</dbReference>
<feature type="repeat" description="WD" evidence="3">
    <location>
        <begin position="511"/>
        <end position="552"/>
    </location>
</feature>
<gene>
    <name evidence="5" type="ORF">ACHAXA_011901</name>
</gene>
<keyword evidence="4" id="KW-0472">Membrane</keyword>
<organism evidence="5 6">
    <name type="scientific">Cyclostephanos tholiformis</name>
    <dbReference type="NCBI Taxonomy" id="382380"/>
    <lineage>
        <taxon>Eukaryota</taxon>
        <taxon>Sar</taxon>
        <taxon>Stramenopiles</taxon>
        <taxon>Ochrophyta</taxon>
        <taxon>Bacillariophyta</taxon>
        <taxon>Coscinodiscophyceae</taxon>
        <taxon>Thalassiosirophycidae</taxon>
        <taxon>Stephanodiscales</taxon>
        <taxon>Stephanodiscaceae</taxon>
        <taxon>Cyclostephanos</taxon>
    </lineage>
</organism>
<dbReference type="SUPFAM" id="SSF50978">
    <property type="entry name" value="WD40 repeat-like"/>
    <property type="match status" value="1"/>
</dbReference>
<feature type="repeat" description="WD" evidence="3">
    <location>
        <begin position="627"/>
        <end position="667"/>
    </location>
</feature>
<evidence type="ECO:0000256" key="1">
    <source>
        <dbReference type="ARBA" id="ARBA00022574"/>
    </source>
</evidence>
<evidence type="ECO:0000313" key="5">
    <source>
        <dbReference type="EMBL" id="KAL3822123.1"/>
    </source>
</evidence>
<evidence type="ECO:0000256" key="4">
    <source>
        <dbReference type="SAM" id="Phobius"/>
    </source>
</evidence>
<dbReference type="PRINTS" id="PR00320">
    <property type="entry name" value="GPROTEINBRPT"/>
</dbReference>
<evidence type="ECO:0000256" key="2">
    <source>
        <dbReference type="ARBA" id="ARBA00022737"/>
    </source>
</evidence>
<dbReference type="PROSITE" id="PS50294">
    <property type="entry name" value="WD_REPEATS_REGION"/>
    <property type="match status" value="2"/>
</dbReference>
<dbReference type="InterPro" id="IPR001680">
    <property type="entry name" value="WD40_rpt"/>
</dbReference>
<dbReference type="InterPro" id="IPR015943">
    <property type="entry name" value="WD40/YVTN_repeat-like_dom_sf"/>
</dbReference>
<feature type="transmembrane region" description="Helical" evidence="4">
    <location>
        <begin position="188"/>
        <end position="210"/>
    </location>
</feature>
<evidence type="ECO:0000313" key="6">
    <source>
        <dbReference type="Proteomes" id="UP001530377"/>
    </source>
</evidence>
<dbReference type="InterPro" id="IPR019775">
    <property type="entry name" value="WD40_repeat_CS"/>
</dbReference>
<dbReference type="Gene3D" id="2.130.10.10">
    <property type="entry name" value="YVTN repeat-like/Quinoprotein amine dehydrogenase"/>
    <property type="match status" value="2"/>
</dbReference>
<feature type="transmembrane region" description="Helical" evidence="4">
    <location>
        <begin position="140"/>
        <end position="167"/>
    </location>
</feature>
<keyword evidence="1 3" id="KW-0853">WD repeat</keyword>
<evidence type="ECO:0000256" key="3">
    <source>
        <dbReference type="PROSITE-ProRule" id="PRU00221"/>
    </source>
</evidence>
<keyword evidence="4" id="KW-0812">Transmembrane</keyword>
<dbReference type="PANTHER" id="PTHR22847:SF637">
    <property type="entry name" value="WD REPEAT DOMAIN 5B"/>
    <property type="match status" value="1"/>
</dbReference>
<keyword evidence="6" id="KW-1185">Reference proteome</keyword>
<dbReference type="PROSITE" id="PS50082">
    <property type="entry name" value="WD_REPEATS_2"/>
    <property type="match status" value="6"/>
</dbReference>
<accession>A0ABD3SCK3</accession>
<evidence type="ECO:0008006" key="7">
    <source>
        <dbReference type="Google" id="ProtNLM"/>
    </source>
</evidence>
<feature type="repeat" description="WD" evidence="3">
    <location>
        <begin position="419"/>
        <end position="445"/>
    </location>
</feature>
<dbReference type="Pfam" id="PF00400">
    <property type="entry name" value="WD40"/>
    <property type="match status" value="5"/>
</dbReference>
<proteinExistence type="predicted"/>
<keyword evidence="4" id="KW-1133">Transmembrane helix</keyword>
<name>A0ABD3SCK3_9STRA</name>
<reference evidence="5 6" key="1">
    <citation type="submission" date="2024-10" db="EMBL/GenBank/DDBJ databases">
        <title>Updated reference genomes for cyclostephanoid diatoms.</title>
        <authorList>
            <person name="Roberts W.R."/>
            <person name="Alverson A.J."/>
        </authorList>
    </citation>
    <scope>NUCLEOTIDE SEQUENCE [LARGE SCALE GENOMIC DNA]</scope>
    <source>
        <strain evidence="5 6">AJA228-03</strain>
    </source>
</reference>
<dbReference type="Proteomes" id="UP001530377">
    <property type="component" value="Unassembled WGS sequence"/>
</dbReference>